<reference evidence="1 2" key="2">
    <citation type="submission" date="2019-11" db="EMBL/GenBank/DDBJ databases">
        <title>A de novo genome assembly of a pear dwarfing rootstock.</title>
        <authorList>
            <person name="Wang F."/>
            <person name="Wang J."/>
            <person name="Li S."/>
            <person name="Zhang Y."/>
            <person name="Fang M."/>
            <person name="Ma L."/>
            <person name="Zhao Y."/>
            <person name="Jiang S."/>
        </authorList>
    </citation>
    <scope>NUCLEOTIDE SEQUENCE [LARGE SCALE GENOMIC DNA]</scope>
    <source>
        <strain evidence="1">S2</strain>
        <tissue evidence="1">Leaf</tissue>
    </source>
</reference>
<keyword evidence="2" id="KW-1185">Reference proteome</keyword>
<evidence type="ECO:0000313" key="2">
    <source>
        <dbReference type="Proteomes" id="UP000327157"/>
    </source>
</evidence>
<organism evidence="1 2">
    <name type="scientific">Pyrus ussuriensis x Pyrus communis</name>
    <dbReference type="NCBI Taxonomy" id="2448454"/>
    <lineage>
        <taxon>Eukaryota</taxon>
        <taxon>Viridiplantae</taxon>
        <taxon>Streptophyta</taxon>
        <taxon>Embryophyta</taxon>
        <taxon>Tracheophyta</taxon>
        <taxon>Spermatophyta</taxon>
        <taxon>Magnoliopsida</taxon>
        <taxon>eudicotyledons</taxon>
        <taxon>Gunneridae</taxon>
        <taxon>Pentapetalae</taxon>
        <taxon>rosids</taxon>
        <taxon>fabids</taxon>
        <taxon>Rosales</taxon>
        <taxon>Rosaceae</taxon>
        <taxon>Amygdaloideae</taxon>
        <taxon>Maleae</taxon>
        <taxon>Pyrus</taxon>
    </lineage>
</organism>
<evidence type="ECO:0000313" key="1">
    <source>
        <dbReference type="EMBL" id="KAB2609593.1"/>
    </source>
</evidence>
<sequence length="138" mass="15104">MIQRPLRFHKYFLAHGVVAHIVGCCALNAKPFIVGSGHGSGISRPIGPWCNCFWLIVMGCYCSQARIGFGLLSQWDNGSFSSHRSKLVFWFSVFLVPGRSAGLSLVLGCSSTDSSRVGERDQVKKPGSDAKIKFVYFG</sequence>
<protein>
    <submittedName>
        <fullName evidence="1">Uncharacterized protein</fullName>
    </submittedName>
</protein>
<name>A0A5N5G2J5_9ROSA</name>
<accession>A0A5N5G2J5</accession>
<proteinExistence type="predicted"/>
<reference evidence="1 2" key="1">
    <citation type="submission" date="2019-09" db="EMBL/GenBank/DDBJ databases">
        <authorList>
            <person name="Ou C."/>
        </authorList>
    </citation>
    <scope>NUCLEOTIDE SEQUENCE [LARGE SCALE GENOMIC DNA]</scope>
    <source>
        <strain evidence="1">S2</strain>
        <tissue evidence="1">Leaf</tissue>
    </source>
</reference>
<dbReference type="EMBL" id="SMOL01000543">
    <property type="protein sequence ID" value="KAB2609593.1"/>
    <property type="molecule type" value="Genomic_DNA"/>
</dbReference>
<dbReference type="AlphaFoldDB" id="A0A5N5G2J5"/>
<comment type="caution">
    <text evidence="1">The sequence shown here is derived from an EMBL/GenBank/DDBJ whole genome shotgun (WGS) entry which is preliminary data.</text>
</comment>
<gene>
    <name evidence="1" type="ORF">D8674_042336</name>
</gene>
<dbReference type="Proteomes" id="UP000327157">
    <property type="component" value="Unassembled WGS sequence"/>
</dbReference>